<dbReference type="Pfam" id="PF00072">
    <property type="entry name" value="Response_reg"/>
    <property type="match status" value="1"/>
</dbReference>
<dbReference type="InterPro" id="IPR009875">
    <property type="entry name" value="PilZ_domain"/>
</dbReference>
<dbReference type="EMBL" id="LAZR01008825">
    <property type="protein sequence ID" value="KKM76350.1"/>
    <property type="molecule type" value="Genomic_DNA"/>
</dbReference>
<dbReference type="SUPFAM" id="SSF52172">
    <property type="entry name" value="CheY-like"/>
    <property type="match status" value="1"/>
</dbReference>
<protein>
    <recommendedName>
        <fullName evidence="2">Response regulatory domain-containing protein</fullName>
    </recommendedName>
</protein>
<keyword evidence="1" id="KW-0597">Phosphoprotein</keyword>
<organism evidence="3">
    <name type="scientific">marine sediment metagenome</name>
    <dbReference type="NCBI Taxonomy" id="412755"/>
    <lineage>
        <taxon>unclassified sequences</taxon>
        <taxon>metagenomes</taxon>
        <taxon>ecological metagenomes</taxon>
    </lineage>
</organism>
<evidence type="ECO:0000313" key="3">
    <source>
        <dbReference type="EMBL" id="KKM76350.1"/>
    </source>
</evidence>
<dbReference type="PROSITE" id="PS50110">
    <property type="entry name" value="RESPONSE_REGULATORY"/>
    <property type="match status" value="1"/>
</dbReference>
<dbReference type="CDD" id="cd00156">
    <property type="entry name" value="REC"/>
    <property type="match status" value="1"/>
</dbReference>
<name>A0A0F9MI48_9ZZZZ</name>
<dbReference type="InterPro" id="IPR001789">
    <property type="entry name" value="Sig_transdc_resp-reg_receiver"/>
</dbReference>
<dbReference type="InterPro" id="IPR011006">
    <property type="entry name" value="CheY-like_superfamily"/>
</dbReference>
<dbReference type="Gene3D" id="3.40.50.2300">
    <property type="match status" value="1"/>
</dbReference>
<feature type="domain" description="Response regulatory" evidence="2">
    <location>
        <begin position="108"/>
        <end position="224"/>
    </location>
</feature>
<evidence type="ECO:0000259" key="2">
    <source>
        <dbReference type="PROSITE" id="PS50110"/>
    </source>
</evidence>
<proteinExistence type="predicted"/>
<comment type="caution">
    <text evidence="3">The sequence shown here is derived from an EMBL/GenBank/DDBJ whole genome shotgun (WGS) entry which is preliminary data.</text>
</comment>
<evidence type="ECO:0000256" key="1">
    <source>
        <dbReference type="ARBA" id="ARBA00022553"/>
    </source>
</evidence>
<dbReference type="InterPro" id="IPR050595">
    <property type="entry name" value="Bact_response_regulator"/>
</dbReference>
<dbReference type="Pfam" id="PF07238">
    <property type="entry name" value="PilZ"/>
    <property type="match status" value="1"/>
</dbReference>
<dbReference type="SUPFAM" id="SSF141371">
    <property type="entry name" value="PilZ domain-like"/>
    <property type="match status" value="1"/>
</dbReference>
<gene>
    <name evidence="3" type="ORF">LCGC14_1381070</name>
</gene>
<dbReference type="GO" id="GO:0000160">
    <property type="term" value="P:phosphorelay signal transduction system"/>
    <property type="evidence" value="ECO:0007669"/>
    <property type="project" value="InterPro"/>
</dbReference>
<dbReference type="AlphaFoldDB" id="A0A0F9MI48"/>
<dbReference type="Gene3D" id="2.40.10.220">
    <property type="entry name" value="predicted glycosyltransferase like domains"/>
    <property type="match status" value="1"/>
</dbReference>
<dbReference type="PANTHER" id="PTHR44591:SF3">
    <property type="entry name" value="RESPONSE REGULATORY DOMAIN-CONTAINING PROTEIN"/>
    <property type="match status" value="1"/>
</dbReference>
<reference evidence="3" key="1">
    <citation type="journal article" date="2015" name="Nature">
        <title>Complex archaea that bridge the gap between prokaryotes and eukaryotes.</title>
        <authorList>
            <person name="Spang A."/>
            <person name="Saw J.H."/>
            <person name="Jorgensen S.L."/>
            <person name="Zaremba-Niedzwiedzka K."/>
            <person name="Martijn J."/>
            <person name="Lind A.E."/>
            <person name="van Eijk R."/>
            <person name="Schleper C."/>
            <person name="Guy L."/>
            <person name="Ettema T.J."/>
        </authorList>
    </citation>
    <scope>NUCLEOTIDE SEQUENCE</scope>
</reference>
<sequence>MALRENRQDARYSFTSDVIVDNSVFTTCIDISLGGLYIKTTKELDESAVVSVRLPAFEFTINAVVRFSRKNEGTGLKFEISSNEQWNRLVSIIDTVREQPGDSFEKPTLLLVDDDKKFRDQLKSNLNEQGYSVVEAKDGMDAIKQMNIYPFHAVVTDLYLNRIDGFKLIELIRDAPNHKDKPIIAMAAKSDQPTVDQAMRSGANYFIEKTPELLIEVLKTLRIILGGVSSN</sequence>
<dbReference type="SMART" id="SM00448">
    <property type="entry name" value="REC"/>
    <property type="match status" value="1"/>
</dbReference>
<dbReference type="GO" id="GO:0035438">
    <property type="term" value="F:cyclic-di-GMP binding"/>
    <property type="evidence" value="ECO:0007669"/>
    <property type="project" value="InterPro"/>
</dbReference>
<dbReference type="PANTHER" id="PTHR44591">
    <property type="entry name" value="STRESS RESPONSE REGULATOR PROTEIN 1"/>
    <property type="match status" value="1"/>
</dbReference>
<accession>A0A0F9MI48</accession>